<evidence type="ECO:0000313" key="3">
    <source>
        <dbReference type="Proteomes" id="UP001583280"/>
    </source>
</evidence>
<feature type="compositionally biased region" description="Polar residues" evidence="1">
    <location>
        <begin position="235"/>
        <end position="251"/>
    </location>
</feature>
<feature type="region of interest" description="Disordered" evidence="1">
    <location>
        <begin position="208"/>
        <end position="278"/>
    </location>
</feature>
<accession>A0ABR3YZG7</accession>
<evidence type="ECO:0000256" key="1">
    <source>
        <dbReference type="SAM" id="MobiDB-lite"/>
    </source>
</evidence>
<feature type="compositionally biased region" description="Low complexity" evidence="1">
    <location>
        <begin position="252"/>
        <end position="272"/>
    </location>
</feature>
<protein>
    <submittedName>
        <fullName evidence="2">Uncharacterized protein</fullName>
    </submittedName>
</protein>
<feature type="compositionally biased region" description="Polar residues" evidence="1">
    <location>
        <begin position="472"/>
        <end position="484"/>
    </location>
</feature>
<reference evidence="2 3" key="1">
    <citation type="journal article" date="2024" name="IMA Fungus">
        <title>IMA Genome - F19 : A genome assembly and annotation guide to empower mycologists, including annotated draft genome sequences of Ceratocystis pirilliformis, Diaporthe australafricana, Fusarium ophioides, Paecilomyces lecythidis, and Sporothrix stenoceras.</title>
        <authorList>
            <person name="Aylward J."/>
            <person name="Wilson A.M."/>
            <person name="Visagie C.M."/>
            <person name="Spraker J."/>
            <person name="Barnes I."/>
            <person name="Buitendag C."/>
            <person name="Ceriani C."/>
            <person name="Del Mar Angel L."/>
            <person name="du Plessis D."/>
            <person name="Fuchs T."/>
            <person name="Gasser K."/>
            <person name="Kramer D."/>
            <person name="Li W."/>
            <person name="Munsamy K."/>
            <person name="Piso A."/>
            <person name="Price J.L."/>
            <person name="Sonnekus B."/>
            <person name="Thomas C."/>
            <person name="van der Nest A."/>
            <person name="van Dijk A."/>
            <person name="van Heerden A."/>
            <person name="van Vuuren N."/>
            <person name="Yilmaz N."/>
            <person name="Duong T.A."/>
            <person name="van der Merwe N.A."/>
            <person name="Wingfield M.J."/>
            <person name="Wingfield B.D."/>
        </authorList>
    </citation>
    <scope>NUCLEOTIDE SEQUENCE [LARGE SCALE GENOMIC DNA]</scope>
    <source>
        <strain evidence="2 3">CMW 12675</strain>
    </source>
</reference>
<dbReference type="Proteomes" id="UP001583280">
    <property type="component" value="Unassembled WGS sequence"/>
</dbReference>
<comment type="caution">
    <text evidence="2">The sequence shown here is derived from an EMBL/GenBank/DDBJ whole genome shotgun (WGS) entry which is preliminary data.</text>
</comment>
<dbReference type="EMBL" id="JAWDJO010000116">
    <property type="protein sequence ID" value="KAL1893113.1"/>
    <property type="molecule type" value="Genomic_DNA"/>
</dbReference>
<feature type="region of interest" description="Disordered" evidence="1">
    <location>
        <begin position="728"/>
        <end position="765"/>
    </location>
</feature>
<feature type="region of interest" description="Disordered" evidence="1">
    <location>
        <begin position="470"/>
        <end position="504"/>
    </location>
</feature>
<feature type="region of interest" description="Disordered" evidence="1">
    <location>
        <begin position="828"/>
        <end position="886"/>
    </location>
</feature>
<sequence>MGRDSDQQLKTLRLKLKIPSDQQDLLQKLSWNDEGSDRNTGNSLNDVHLPPSVLENLLNAHRRNKEFKSKRLAATKTHEHVITQEQLSTSAFQPQIITNDQDQSPQPPPPPSPLSSSGDLTSWASSHYDNIDKGDSSPCSEGSIGNEPASQDANDYVNHDLRNTSPELGETLANPQKLAADALQSSSIPELSVAVPQPLYSRKAIEPRIAITQERSPESNPASPNESTRKEKKSGQTPLRYQNSPTPSSKPLQVSLRQSSARQLQSDAQSQLGAQKAPVTGATTMVPAHSLRQSVAIDAPPCAQRLISLSPHSLAEAEVEKPKRKSRPGRMNMPAFTQTQSCSEVPLLPVEPSIRSTTPSQISSPVLRSQNPPFHSQTCITETPLVALKQTNLPVLADLQSSPPVSLRTKAVHTPSIATPRIGFSRAAPSLAPNPELVVPCSAVTRSIDRQSIETHSHISHLDTFVIEKTQRQPSAHSSISLSNTRKRKAYVRSPYEEPPKERTIDRPFSQASLLTNSHPYATRTSQAVSCCSLNSASAPVPEPDSRLADMIASRRSPIQDFTLQLGMSPYDWFCSIYPDFAATHSSFANGIRYLVYLRTGKRLPECLYDDMLRAFTMEFPLYVSCTKKPMPAISWYMDRLDTPTYQSRAITHSNIDDIYLMVFGFPSDSTSSRHVSGEAKEPASVIPHAKRRRVEVTSPSDYFIPPTMPAKRPLSTERAQIIPPSHPVINQHLAPKPTTGTRATSGQYSDPFPPGEQPSGQFPAHLPDGVGTTHASADALVDDPVKTMQTVFPQHQEPPIPLPSTPPHPMITRSRCSSPHHALVRRVSSHGAGKSKDACSSLPPAKTAAMDFQQRPGRSRRVSSAAQKKLTSSLGAQKRTKTHRKSVAMDWSMIDESSFLA</sequence>
<name>A0ABR3YZG7_9PEZI</name>
<feature type="compositionally biased region" description="Polar residues" evidence="1">
    <location>
        <begin position="863"/>
        <end position="876"/>
    </location>
</feature>
<organism evidence="2 3">
    <name type="scientific">Ceratocystis pirilliformis</name>
    <dbReference type="NCBI Taxonomy" id="259994"/>
    <lineage>
        <taxon>Eukaryota</taxon>
        <taxon>Fungi</taxon>
        <taxon>Dikarya</taxon>
        <taxon>Ascomycota</taxon>
        <taxon>Pezizomycotina</taxon>
        <taxon>Sordariomycetes</taxon>
        <taxon>Hypocreomycetidae</taxon>
        <taxon>Microascales</taxon>
        <taxon>Ceratocystidaceae</taxon>
        <taxon>Ceratocystis</taxon>
    </lineage>
</organism>
<feature type="compositionally biased region" description="Polar residues" evidence="1">
    <location>
        <begin position="739"/>
        <end position="749"/>
    </location>
</feature>
<gene>
    <name evidence="2" type="ORF">Cpir12675_004259</name>
</gene>
<feature type="region of interest" description="Disordered" evidence="1">
    <location>
        <begin position="27"/>
        <end position="49"/>
    </location>
</feature>
<keyword evidence="3" id="KW-1185">Reference proteome</keyword>
<proteinExistence type="predicted"/>
<evidence type="ECO:0000313" key="2">
    <source>
        <dbReference type="EMBL" id="KAL1893113.1"/>
    </source>
</evidence>
<feature type="compositionally biased region" description="Basic and acidic residues" evidence="1">
    <location>
        <begin position="495"/>
        <end position="504"/>
    </location>
</feature>
<feature type="region of interest" description="Disordered" evidence="1">
    <location>
        <begin position="98"/>
        <end position="169"/>
    </location>
</feature>
<feature type="compositionally biased region" description="Polar residues" evidence="1">
    <location>
        <begin position="118"/>
        <end position="128"/>
    </location>
</feature>